<gene>
    <name evidence="11" type="ORF">DT594_15440</name>
</gene>
<evidence type="ECO:0000256" key="2">
    <source>
        <dbReference type="ARBA" id="ARBA00022448"/>
    </source>
</evidence>
<feature type="signal peptide" evidence="9">
    <location>
        <begin position="1"/>
        <end position="33"/>
    </location>
</feature>
<dbReference type="OrthoDB" id="5298540at2"/>
<evidence type="ECO:0000256" key="4">
    <source>
        <dbReference type="ARBA" id="ARBA00022723"/>
    </source>
</evidence>
<dbReference type="GO" id="GO:0051539">
    <property type="term" value="F:4 iron, 4 sulfur cluster binding"/>
    <property type="evidence" value="ECO:0007669"/>
    <property type="project" value="UniProtKB-KW"/>
</dbReference>
<feature type="chain" id="PRO_5031255489" description="High-potential iron-sulfur protein" evidence="9">
    <location>
        <begin position="34"/>
        <end position="104"/>
    </location>
</feature>
<dbReference type="InterPro" id="IPR000170">
    <property type="entry name" value="High_potential_FeS_prot"/>
</dbReference>
<keyword evidence="5 8" id="KW-0249">Electron transport</keyword>
<reference evidence="11 12" key="1">
    <citation type="submission" date="2018-07" db="EMBL/GenBank/DDBJ databases">
        <title>Pseudomonas laoshanensis sp. nov., isolated from soil.</title>
        <authorList>
            <person name="Sun J."/>
            <person name="Yu L."/>
            <person name="Wang M."/>
            <person name="Zhang C."/>
        </authorList>
    </citation>
    <scope>NUCLEOTIDE SEQUENCE [LARGE SCALE GENOMIC DNA]</scope>
    <source>
        <strain evidence="11 12">Y22</strain>
    </source>
</reference>
<dbReference type="GO" id="GO:0009055">
    <property type="term" value="F:electron transfer activity"/>
    <property type="evidence" value="ECO:0007669"/>
    <property type="project" value="InterPro"/>
</dbReference>
<dbReference type="InterPro" id="IPR036369">
    <property type="entry name" value="HIPIP_sf"/>
</dbReference>
<dbReference type="Gene3D" id="4.10.490.10">
    <property type="entry name" value="High potential iron-sulphur protein"/>
    <property type="match status" value="1"/>
</dbReference>
<accession>A0A7V7GRX4</accession>
<evidence type="ECO:0000256" key="9">
    <source>
        <dbReference type="SAM" id="SignalP"/>
    </source>
</evidence>
<dbReference type="Proteomes" id="UP000463138">
    <property type="component" value="Unassembled WGS sequence"/>
</dbReference>
<keyword evidence="6 8" id="KW-0408">Iron</keyword>
<dbReference type="Pfam" id="PF01355">
    <property type="entry name" value="HIPIP"/>
    <property type="match status" value="1"/>
</dbReference>
<dbReference type="InterPro" id="IPR006311">
    <property type="entry name" value="TAT_signal"/>
</dbReference>
<feature type="domain" description="High potential iron-sulfur proteins family profile" evidence="10">
    <location>
        <begin position="33"/>
        <end position="104"/>
    </location>
</feature>
<evidence type="ECO:0000256" key="6">
    <source>
        <dbReference type="ARBA" id="ARBA00023004"/>
    </source>
</evidence>
<proteinExistence type="inferred from homology"/>
<comment type="function">
    <text evidence="1 8">Specific class of high-redox-potential 4Fe-4S ferredoxins. Functions in anaerobic electron transport in most purple and in some other photosynthetic bacteria and in at least one genus (Paracoccus) of halophilic, denitrifying bacteria.</text>
</comment>
<comment type="subunit">
    <text evidence="8">Homodimer.</text>
</comment>
<keyword evidence="12" id="KW-1185">Reference proteome</keyword>
<evidence type="ECO:0000256" key="7">
    <source>
        <dbReference type="ARBA" id="ARBA00023014"/>
    </source>
</evidence>
<dbReference type="RefSeq" id="WP_149333580.1">
    <property type="nucleotide sequence ID" value="NZ_QOVF01000005.1"/>
</dbReference>
<keyword evidence="2 8" id="KW-0813">Transport</keyword>
<keyword evidence="3 8" id="KW-0004">4Fe-4S</keyword>
<evidence type="ECO:0000256" key="8">
    <source>
        <dbReference type="RuleBase" id="RU000620"/>
    </source>
</evidence>
<keyword evidence="9" id="KW-0732">Signal</keyword>
<dbReference type="GO" id="GO:0046872">
    <property type="term" value="F:metal ion binding"/>
    <property type="evidence" value="ECO:0007669"/>
    <property type="project" value="UniProtKB-KW"/>
</dbReference>
<keyword evidence="7 8" id="KW-0411">Iron-sulfur</keyword>
<comment type="caution">
    <text evidence="11">The sequence shown here is derived from an EMBL/GenBank/DDBJ whole genome shotgun (WGS) entry which is preliminary data.</text>
</comment>
<evidence type="ECO:0000313" key="12">
    <source>
        <dbReference type="Proteomes" id="UP000463138"/>
    </source>
</evidence>
<dbReference type="PROSITE" id="PS51318">
    <property type="entry name" value="TAT"/>
    <property type="match status" value="1"/>
</dbReference>
<evidence type="ECO:0000313" key="11">
    <source>
        <dbReference type="EMBL" id="KAA0693265.1"/>
    </source>
</evidence>
<protein>
    <recommendedName>
        <fullName evidence="8">High-potential iron-sulfur protein</fullName>
        <shortName evidence="8">HiPIP</shortName>
    </recommendedName>
</protein>
<dbReference type="AlphaFoldDB" id="A0A7V7GRX4"/>
<keyword evidence="4 8" id="KW-0479">Metal-binding</keyword>
<sequence length="104" mass="11326">MANESRRKFMRHTLLGMAALPLGMGILSQRAFAQTLTPLDPENPQAKGLNYVKVAEEAAGHPAYEAGEHCANCALFQEANNGCALFPQNSVEPNGWCQVWAKKP</sequence>
<dbReference type="EMBL" id="QOVF01000005">
    <property type="protein sequence ID" value="KAA0693265.1"/>
    <property type="molecule type" value="Genomic_DNA"/>
</dbReference>
<evidence type="ECO:0000256" key="3">
    <source>
        <dbReference type="ARBA" id="ARBA00022485"/>
    </source>
</evidence>
<dbReference type="SUPFAM" id="SSF57652">
    <property type="entry name" value="HIPIP (high potential iron protein)"/>
    <property type="match status" value="1"/>
</dbReference>
<dbReference type="PROSITE" id="PS51373">
    <property type="entry name" value="HIPIP"/>
    <property type="match status" value="1"/>
</dbReference>
<evidence type="ECO:0000256" key="5">
    <source>
        <dbReference type="ARBA" id="ARBA00022982"/>
    </source>
</evidence>
<dbReference type="GO" id="GO:0019646">
    <property type="term" value="P:aerobic electron transport chain"/>
    <property type="evidence" value="ECO:0007669"/>
    <property type="project" value="InterPro"/>
</dbReference>
<evidence type="ECO:0000259" key="10">
    <source>
        <dbReference type="PROSITE" id="PS51373"/>
    </source>
</evidence>
<name>A0A7V7GRX4_9GAMM</name>
<organism evidence="11 12">
    <name type="scientific">Halopseudomonas laoshanensis</name>
    <dbReference type="NCBI Taxonomy" id="2268758"/>
    <lineage>
        <taxon>Bacteria</taxon>
        <taxon>Pseudomonadati</taxon>
        <taxon>Pseudomonadota</taxon>
        <taxon>Gammaproteobacteria</taxon>
        <taxon>Pseudomonadales</taxon>
        <taxon>Pseudomonadaceae</taxon>
        <taxon>Halopseudomonas</taxon>
    </lineage>
</organism>
<evidence type="ECO:0000256" key="1">
    <source>
        <dbReference type="ARBA" id="ARBA00002137"/>
    </source>
</evidence>
<comment type="similarity">
    <text evidence="8">Belongs to the high-potential iron-sulfur protein (HiPIP) family.</text>
</comment>